<keyword evidence="2" id="KW-0808">Transferase</keyword>
<accession>A0A485KVW8</accession>
<dbReference type="GO" id="GO:0004674">
    <property type="term" value="F:protein serine/threonine kinase activity"/>
    <property type="evidence" value="ECO:0007669"/>
    <property type="project" value="UniProtKB-KW"/>
</dbReference>
<protein>
    <submittedName>
        <fullName evidence="8">Aste57867_12107 protein</fullName>
    </submittedName>
</protein>
<dbReference type="PANTHER" id="PTHR24345:SF91">
    <property type="entry name" value="SERINE_THREONINE-PROTEIN KINASE PLK4"/>
    <property type="match status" value="1"/>
</dbReference>
<organism evidence="8 9">
    <name type="scientific">Aphanomyces stellatus</name>
    <dbReference type="NCBI Taxonomy" id="120398"/>
    <lineage>
        <taxon>Eukaryota</taxon>
        <taxon>Sar</taxon>
        <taxon>Stramenopiles</taxon>
        <taxon>Oomycota</taxon>
        <taxon>Saprolegniomycetes</taxon>
        <taxon>Saprolegniales</taxon>
        <taxon>Verrucalvaceae</taxon>
        <taxon>Aphanomyces</taxon>
    </lineage>
</organism>
<dbReference type="SUPFAM" id="SSF56112">
    <property type="entry name" value="Protein kinase-like (PK-like)"/>
    <property type="match status" value="1"/>
</dbReference>
<keyword evidence="5" id="KW-0067">ATP-binding</keyword>
<keyword evidence="3" id="KW-0547">Nucleotide-binding</keyword>
<sequence>MVDCGVDRRTNQSRYIHVSMIMTSILVDASIGAVENDSVALRGPTPDVAASTCSPQDHNTATLHVAQSTVVLPSQGISLVTNSQSMKGMEEGGQCLERFTFRRTRCHPTSFSKSNESRAKDPREQGVVSFPFLAAITTALLPMNNYVVERELAPAMYGDVLLCTDKSTNTRVVIKRSHLDAVHARQSLRRKVFVYEDIYMERIALEALRAAGGHAHIVEFHTSFVDAGMDHCVLEYCSRGELFHEVQRAPGRRFPPSRARHCFHQIAHAVSFVHAHGFAHGDLSLENVFVDADGNCKIGDFGLASHLHNAKAQCAGKPHYMAPEMYLDRAYDPAAADVWALGIVLFTIVTGHALVERASPSNEIFQFLKTKGLRVLCRGWGIDTRFSPDAMELLVHMLTVDPKERYTIDQVAAHRYCRARISHGPAAKNTSDGGGTPRKRSLWRQLFRRFLAADGKSMRRV</sequence>
<dbReference type="AlphaFoldDB" id="A0A485KVW8"/>
<name>A0A485KVW8_9STRA</name>
<dbReference type="OrthoDB" id="541276at2759"/>
<evidence type="ECO:0000313" key="9">
    <source>
        <dbReference type="Proteomes" id="UP000332933"/>
    </source>
</evidence>
<evidence type="ECO:0000256" key="3">
    <source>
        <dbReference type="ARBA" id="ARBA00022741"/>
    </source>
</evidence>
<dbReference type="GO" id="GO:0005524">
    <property type="term" value="F:ATP binding"/>
    <property type="evidence" value="ECO:0007669"/>
    <property type="project" value="UniProtKB-KW"/>
</dbReference>
<keyword evidence="4" id="KW-0418">Kinase</keyword>
<dbReference type="EMBL" id="VJMH01005340">
    <property type="protein sequence ID" value="KAF0697187.1"/>
    <property type="molecule type" value="Genomic_DNA"/>
</dbReference>
<dbReference type="InterPro" id="IPR011009">
    <property type="entry name" value="Kinase-like_dom_sf"/>
</dbReference>
<evidence type="ECO:0000256" key="5">
    <source>
        <dbReference type="ARBA" id="ARBA00022840"/>
    </source>
</evidence>
<dbReference type="InterPro" id="IPR000719">
    <property type="entry name" value="Prot_kinase_dom"/>
</dbReference>
<reference evidence="8 9" key="1">
    <citation type="submission" date="2019-03" db="EMBL/GenBank/DDBJ databases">
        <authorList>
            <person name="Gaulin E."/>
            <person name="Dumas B."/>
        </authorList>
    </citation>
    <scope>NUCLEOTIDE SEQUENCE [LARGE SCALE GENOMIC DNA]</scope>
    <source>
        <strain evidence="8">CBS 568.67</strain>
    </source>
</reference>
<evidence type="ECO:0000256" key="2">
    <source>
        <dbReference type="ARBA" id="ARBA00022679"/>
    </source>
</evidence>
<dbReference type="EMBL" id="CAADRA010005361">
    <property type="protein sequence ID" value="VFT88961.1"/>
    <property type="molecule type" value="Genomic_DNA"/>
</dbReference>
<evidence type="ECO:0000259" key="6">
    <source>
        <dbReference type="PROSITE" id="PS50011"/>
    </source>
</evidence>
<dbReference type="Gene3D" id="1.10.510.10">
    <property type="entry name" value="Transferase(Phosphotransferase) domain 1"/>
    <property type="match status" value="1"/>
</dbReference>
<dbReference type="PANTHER" id="PTHR24345">
    <property type="entry name" value="SERINE/THREONINE-PROTEIN KINASE PLK"/>
    <property type="match status" value="1"/>
</dbReference>
<dbReference type="Pfam" id="PF00069">
    <property type="entry name" value="Pkinase"/>
    <property type="match status" value="1"/>
</dbReference>
<feature type="domain" description="Protein kinase" evidence="6">
    <location>
        <begin position="146"/>
        <end position="417"/>
    </location>
</feature>
<evidence type="ECO:0000256" key="4">
    <source>
        <dbReference type="ARBA" id="ARBA00022777"/>
    </source>
</evidence>
<dbReference type="GO" id="GO:0005634">
    <property type="term" value="C:nucleus"/>
    <property type="evidence" value="ECO:0007669"/>
    <property type="project" value="TreeGrafter"/>
</dbReference>
<gene>
    <name evidence="8" type="primary">Aste57867_12107</name>
    <name evidence="7" type="ORF">As57867_012062</name>
    <name evidence="8" type="ORF">ASTE57867_12107</name>
</gene>
<evidence type="ECO:0000313" key="8">
    <source>
        <dbReference type="EMBL" id="VFT88961.1"/>
    </source>
</evidence>
<reference evidence="7" key="2">
    <citation type="submission" date="2019-06" db="EMBL/GenBank/DDBJ databases">
        <title>Genomics analysis of Aphanomyces spp. identifies a new class of oomycete effector associated with host adaptation.</title>
        <authorList>
            <person name="Gaulin E."/>
        </authorList>
    </citation>
    <scope>NUCLEOTIDE SEQUENCE</scope>
    <source>
        <strain evidence="7">CBS 578.67</strain>
    </source>
</reference>
<proteinExistence type="predicted"/>
<dbReference type="Proteomes" id="UP000332933">
    <property type="component" value="Unassembled WGS sequence"/>
</dbReference>
<evidence type="ECO:0000313" key="7">
    <source>
        <dbReference type="EMBL" id="KAF0697187.1"/>
    </source>
</evidence>
<keyword evidence="1" id="KW-0723">Serine/threonine-protein kinase</keyword>
<dbReference type="PROSITE" id="PS50011">
    <property type="entry name" value="PROTEIN_KINASE_DOM"/>
    <property type="match status" value="1"/>
</dbReference>
<keyword evidence="9" id="KW-1185">Reference proteome</keyword>
<evidence type="ECO:0000256" key="1">
    <source>
        <dbReference type="ARBA" id="ARBA00022527"/>
    </source>
</evidence>